<proteinExistence type="predicted"/>
<dbReference type="GeneID" id="110254472"/>
<dbReference type="InterPro" id="IPR000719">
    <property type="entry name" value="Prot_kinase_dom"/>
</dbReference>
<dbReference type="Proteomes" id="UP000887567">
    <property type="component" value="Unplaced"/>
</dbReference>
<dbReference type="Gene3D" id="3.30.200.20">
    <property type="entry name" value="Phosphorylase Kinase, domain 1"/>
    <property type="match status" value="1"/>
</dbReference>
<dbReference type="PANTHER" id="PTHR44329">
    <property type="entry name" value="SERINE/THREONINE-PROTEIN KINASE TNNI3K-RELATED"/>
    <property type="match status" value="1"/>
</dbReference>
<dbReference type="AlphaFoldDB" id="A0A913YA57"/>
<sequence length="734" mass="83962">MGSTTNNHISLTYDEVVHNKIRSLEIIEEQIANALSIIPTYQQPINTAKAFNEEFIDLCRELRCNLDFAVSNIKTFKSACSNEGSELKSAKVDQDDLLKTKWKRLGEGGSNVFEAKLGGNTVAIKVLEDFKQSKALFTEGKLLRDFRHDNIVAFRGMDILETDIPELNLQASSPFIVMEFISNNLYKYVESQRTPENSGLPIGLVWNLGRQVANGLFYLHSLKPGVSHRDLNPDKLLLDIRSMRVKLSHPIIALNQRMDSFYNARWTAPEIWEYVDEADELNEEVLDDQYHSDEVFFLRADIYSYGQVIAYLLTGESPWQGHHTASVENLRNFIEKENKVNVPEKFGGPLKQIIEACREENPEKRPTMQELIYNYFSTDSNPYQSDAESAEFFCCGFLNDTKMFVADSLVDESSEGYFKTKETPQGYPADCFVCEVEVGNKQYNGCPREENWPYEQKYKEYYAHFRQAALDKKIADNPTIALKHLVTPREDEEERQEILLKFRQSTYCHHRAMREVWMKVLDDSKRAEVVPCKSVINKTFSTSFGLHVAVLTAESPPKFIFARRANREGIATPGKFTCGAVESSSTKDYKKIDESGKKAFVDLVQTAVRGLEEKLRIELKGDDVQAISLSTVYLEYDTHEWGLCGFINLSDHRIDPSRRLTFDQLGSRFSAGPKDKFEYEELKAVDFTLPTMVEFVRENYHNFASSAKLVVVKVLQSFFGVSAVEKAFQSYKDQ</sequence>
<dbReference type="PANTHER" id="PTHR44329:SF293">
    <property type="entry name" value="MITOGEN-ACTIVATED PROTEIN KINASE KINASE KINASE"/>
    <property type="match status" value="1"/>
</dbReference>
<reference evidence="2" key="1">
    <citation type="submission" date="2022-11" db="UniProtKB">
        <authorList>
            <consortium name="EnsemblMetazoa"/>
        </authorList>
    </citation>
    <scope>IDENTIFICATION</scope>
</reference>
<protein>
    <recommendedName>
        <fullName evidence="1">Protein kinase domain-containing protein</fullName>
    </recommendedName>
</protein>
<dbReference type="GO" id="GO:0005524">
    <property type="term" value="F:ATP binding"/>
    <property type="evidence" value="ECO:0007669"/>
    <property type="project" value="InterPro"/>
</dbReference>
<dbReference type="Pfam" id="PF07714">
    <property type="entry name" value="PK_Tyr_Ser-Thr"/>
    <property type="match status" value="1"/>
</dbReference>
<dbReference type="Gene3D" id="1.10.510.10">
    <property type="entry name" value="Transferase(Phosphotransferase) domain 1"/>
    <property type="match status" value="1"/>
</dbReference>
<dbReference type="OrthoDB" id="346907at2759"/>
<evidence type="ECO:0000313" key="2">
    <source>
        <dbReference type="EnsemblMetazoa" id="XP_020917157.1"/>
    </source>
</evidence>
<feature type="domain" description="Protein kinase" evidence="1">
    <location>
        <begin position="99"/>
        <end position="376"/>
    </location>
</feature>
<dbReference type="PROSITE" id="PS50011">
    <property type="entry name" value="PROTEIN_KINASE_DOM"/>
    <property type="match status" value="1"/>
</dbReference>
<evidence type="ECO:0000313" key="3">
    <source>
        <dbReference type="Proteomes" id="UP000887567"/>
    </source>
</evidence>
<accession>A0A913YA57</accession>
<dbReference type="InterPro" id="IPR001245">
    <property type="entry name" value="Ser-Thr/Tyr_kinase_cat_dom"/>
</dbReference>
<organism evidence="2 3">
    <name type="scientific">Exaiptasia diaphana</name>
    <name type="common">Tropical sea anemone</name>
    <name type="synonym">Aiptasia pulchella</name>
    <dbReference type="NCBI Taxonomy" id="2652724"/>
    <lineage>
        <taxon>Eukaryota</taxon>
        <taxon>Metazoa</taxon>
        <taxon>Cnidaria</taxon>
        <taxon>Anthozoa</taxon>
        <taxon>Hexacorallia</taxon>
        <taxon>Actiniaria</taxon>
        <taxon>Aiptasiidae</taxon>
        <taxon>Exaiptasia</taxon>
    </lineage>
</organism>
<dbReference type="SUPFAM" id="SSF56112">
    <property type="entry name" value="Protein kinase-like (PK-like)"/>
    <property type="match status" value="1"/>
</dbReference>
<name>A0A913YA57_EXADI</name>
<dbReference type="EnsemblMetazoa" id="XM_021061498.2">
    <property type="protein sequence ID" value="XP_020917157.1"/>
    <property type="gene ID" value="LOC110254472"/>
</dbReference>
<dbReference type="InterPro" id="IPR011009">
    <property type="entry name" value="Kinase-like_dom_sf"/>
</dbReference>
<dbReference type="InterPro" id="IPR051681">
    <property type="entry name" value="Ser/Thr_Kinases-Pseudokinases"/>
</dbReference>
<evidence type="ECO:0000259" key="1">
    <source>
        <dbReference type="PROSITE" id="PS50011"/>
    </source>
</evidence>
<dbReference type="GO" id="GO:0004706">
    <property type="term" value="F:JUN kinase kinase kinase activity"/>
    <property type="evidence" value="ECO:0007669"/>
    <property type="project" value="TreeGrafter"/>
</dbReference>
<dbReference type="RefSeq" id="XP_020917157.1">
    <property type="nucleotide sequence ID" value="XM_021061498.2"/>
</dbReference>
<keyword evidence="3" id="KW-1185">Reference proteome</keyword>